<name>A0A7L7KNX5_9MOLU</name>
<dbReference type="PROSITE" id="PS51257">
    <property type="entry name" value="PROKAR_LIPOPROTEIN"/>
    <property type="match status" value="1"/>
</dbReference>
<feature type="chain" id="PRO_5036487637" description="FMN-binding domain-containing protein" evidence="1">
    <location>
        <begin position="20"/>
        <end position="217"/>
    </location>
</feature>
<keyword evidence="1" id="KW-0732">Signal</keyword>
<feature type="signal peptide" evidence="1">
    <location>
        <begin position="1"/>
        <end position="19"/>
    </location>
</feature>
<dbReference type="AlphaFoldDB" id="A0A7L7KNX5"/>
<sequence>MKKLVFLIAVFATVLSLSACEEVCVGAECITGEVETTGEADNTLPFTHIDGHGTETAKQGYILFEIPTRDYVKYQVAYLSCTCRPAVYNYLQVMYIEVNIGDNAINYISFDTDGEDGHYHPGTWGDSSEIPRYGDESNGTVAYETVVEDFIPWLVGKTSADFDGISVFTNETYHDTVTNTTNIEEQDLIDEFAGSSVSTNNMIRMVKEVLAYHESKY</sequence>
<reference evidence="2 3" key="1">
    <citation type="submission" date="2020-02" db="EMBL/GenBank/DDBJ databases">
        <authorList>
            <person name="Zheng R.K."/>
            <person name="Sun C.M."/>
        </authorList>
    </citation>
    <scope>NUCLEOTIDE SEQUENCE [LARGE SCALE GENOMIC DNA]</scope>
    <source>
        <strain evidence="3">zrk13</strain>
    </source>
</reference>
<organism evidence="2 3">
    <name type="scientific">Candidatus Xianfuyuplasma coldseepsis</name>
    <dbReference type="NCBI Taxonomy" id="2782163"/>
    <lineage>
        <taxon>Bacteria</taxon>
        <taxon>Bacillati</taxon>
        <taxon>Mycoplasmatota</taxon>
        <taxon>Mollicutes</taxon>
        <taxon>Candidatus Izemoplasmatales</taxon>
        <taxon>Candidatus Izemoplasmataceae</taxon>
        <taxon>Candidatus Xianfuyuplasma</taxon>
    </lineage>
</organism>
<dbReference type="EMBL" id="CP048914">
    <property type="protein sequence ID" value="QMS84471.1"/>
    <property type="molecule type" value="Genomic_DNA"/>
</dbReference>
<dbReference type="Proteomes" id="UP000514720">
    <property type="component" value="Chromosome"/>
</dbReference>
<gene>
    <name evidence="2" type="ORF">G4Z02_01490</name>
</gene>
<keyword evidence="3" id="KW-1185">Reference proteome</keyword>
<proteinExistence type="predicted"/>
<dbReference type="RefSeq" id="WP_258878084.1">
    <property type="nucleotide sequence ID" value="NZ_CP048914.1"/>
</dbReference>
<evidence type="ECO:0000256" key="1">
    <source>
        <dbReference type="SAM" id="SignalP"/>
    </source>
</evidence>
<evidence type="ECO:0008006" key="4">
    <source>
        <dbReference type="Google" id="ProtNLM"/>
    </source>
</evidence>
<evidence type="ECO:0000313" key="3">
    <source>
        <dbReference type="Proteomes" id="UP000514720"/>
    </source>
</evidence>
<protein>
    <recommendedName>
        <fullName evidence="4">FMN-binding domain-containing protein</fullName>
    </recommendedName>
</protein>
<evidence type="ECO:0000313" key="2">
    <source>
        <dbReference type="EMBL" id="QMS84471.1"/>
    </source>
</evidence>
<accession>A0A7L7KNX5</accession>
<dbReference type="KEGG" id="xcl:G4Z02_01490"/>